<dbReference type="EMBL" id="CM046389">
    <property type="protein sequence ID" value="KAI8568195.1"/>
    <property type="molecule type" value="Genomic_DNA"/>
</dbReference>
<evidence type="ECO:0000313" key="1">
    <source>
        <dbReference type="EMBL" id="KAI8568195.1"/>
    </source>
</evidence>
<protein>
    <submittedName>
        <fullName evidence="1">Uncharacterized protein</fullName>
    </submittedName>
</protein>
<accession>A0ACC0PRS7</accession>
<evidence type="ECO:0000313" key="2">
    <source>
        <dbReference type="Proteomes" id="UP001062846"/>
    </source>
</evidence>
<name>A0ACC0PRS7_RHOML</name>
<comment type="caution">
    <text evidence="1">The sequence shown here is derived from an EMBL/GenBank/DDBJ whole genome shotgun (WGS) entry which is preliminary data.</text>
</comment>
<dbReference type="Proteomes" id="UP001062846">
    <property type="component" value="Chromosome 2"/>
</dbReference>
<gene>
    <name evidence="1" type="ORF">RHMOL_Rhmol02G0178700</name>
</gene>
<organism evidence="1 2">
    <name type="scientific">Rhododendron molle</name>
    <name type="common">Chinese azalea</name>
    <name type="synonym">Azalea mollis</name>
    <dbReference type="NCBI Taxonomy" id="49168"/>
    <lineage>
        <taxon>Eukaryota</taxon>
        <taxon>Viridiplantae</taxon>
        <taxon>Streptophyta</taxon>
        <taxon>Embryophyta</taxon>
        <taxon>Tracheophyta</taxon>
        <taxon>Spermatophyta</taxon>
        <taxon>Magnoliopsida</taxon>
        <taxon>eudicotyledons</taxon>
        <taxon>Gunneridae</taxon>
        <taxon>Pentapetalae</taxon>
        <taxon>asterids</taxon>
        <taxon>Ericales</taxon>
        <taxon>Ericaceae</taxon>
        <taxon>Ericoideae</taxon>
        <taxon>Rhodoreae</taxon>
        <taxon>Rhododendron</taxon>
    </lineage>
</organism>
<keyword evidence="2" id="KW-1185">Reference proteome</keyword>
<proteinExistence type="predicted"/>
<sequence length="105" mass="11539">MNVELVREGRRFAEETKEAKEERDKALDEKHLAEDKKDTVVAKLLSLEEALIAHHDETTLDQIPLDDSGKDLVGVCSSSGDAGLDLAAAKDQGNEGKKSNHREVE</sequence>
<reference evidence="1" key="1">
    <citation type="submission" date="2022-02" db="EMBL/GenBank/DDBJ databases">
        <title>Plant Genome Project.</title>
        <authorList>
            <person name="Zhang R.-G."/>
        </authorList>
    </citation>
    <scope>NUCLEOTIDE SEQUENCE</scope>
    <source>
        <strain evidence="1">AT1</strain>
    </source>
</reference>